<dbReference type="PANTHER" id="PTHR34374">
    <property type="entry name" value="LARGE RIBOSOMAL RNA SUBUNIT ACCUMULATION PROTEIN YCED HOMOLOG 1, CHLOROPLASTIC"/>
    <property type="match status" value="1"/>
</dbReference>
<dbReference type="PANTHER" id="PTHR34374:SF1">
    <property type="entry name" value="LARGE RIBOSOMAL RNA SUBUNIT ACCUMULATION PROTEIN YCED HOMOLOG 1, CHLOROPLASTIC"/>
    <property type="match status" value="1"/>
</dbReference>
<protein>
    <recommendedName>
        <fullName evidence="3">Metal-binding protein</fullName>
    </recommendedName>
</protein>
<evidence type="ECO:0008006" key="3">
    <source>
        <dbReference type="Google" id="ProtNLM"/>
    </source>
</evidence>
<accession>A0A1I2G1Y6</accession>
<evidence type="ECO:0000313" key="1">
    <source>
        <dbReference type="EMBL" id="SFF11685.1"/>
    </source>
</evidence>
<dbReference type="InterPro" id="IPR003772">
    <property type="entry name" value="YceD"/>
</dbReference>
<dbReference type="AlphaFoldDB" id="A0A1I2G1Y6"/>
<name>A0A1I2G1Y6_9MICO</name>
<evidence type="ECO:0000313" key="2">
    <source>
        <dbReference type="Proteomes" id="UP000198520"/>
    </source>
</evidence>
<sequence length="198" mass="21777">MKNEDQRVLDPREPLVVDVHDLSRRPGSMRELDLDVAAPADLGTVVIGVPQGSPLELDLRLESVMEGVLVSGNVHAELVGECARCLEPVTDELDVTLTELYVYPERAKSAQEVGDDEEAEEVHELVGELLDLEPALRDTIVMALPFRPLCTPDCQGLCSECGVRLSDPGNEDHHHEILDPRWNALKALTGEESPEQES</sequence>
<proteinExistence type="predicted"/>
<dbReference type="STRING" id="285351.SAMN04488035_1683"/>
<gene>
    <name evidence="1" type="ORF">SAMN04488035_1683</name>
</gene>
<keyword evidence="2" id="KW-1185">Reference proteome</keyword>
<organism evidence="1 2">
    <name type="scientific">Flavimobilis marinus</name>
    <dbReference type="NCBI Taxonomy" id="285351"/>
    <lineage>
        <taxon>Bacteria</taxon>
        <taxon>Bacillati</taxon>
        <taxon>Actinomycetota</taxon>
        <taxon>Actinomycetes</taxon>
        <taxon>Micrococcales</taxon>
        <taxon>Jonesiaceae</taxon>
        <taxon>Flavimobilis</taxon>
    </lineage>
</organism>
<dbReference type="Proteomes" id="UP000198520">
    <property type="component" value="Unassembled WGS sequence"/>
</dbReference>
<reference evidence="2" key="1">
    <citation type="submission" date="2016-10" db="EMBL/GenBank/DDBJ databases">
        <authorList>
            <person name="Varghese N."/>
            <person name="Submissions S."/>
        </authorList>
    </citation>
    <scope>NUCLEOTIDE SEQUENCE [LARGE SCALE GENOMIC DNA]</scope>
    <source>
        <strain evidence="2">DSM 19083</strain>
    </source>
</reference>
<dbReference type="EMBL" id="FONZ01000002">
    <property type="protein sequence ID" value="SFF11685.1"/>
    <property type="molecule type" value="Genomic_DNA"/>
</dbReference>
<dbReference type="Pfam" id="PF02620">
    <property type="entry name" value="YceD"/>
    <property type="match status" value="1"/>
</dbReference>